<dbReference type="InterPro" id="IPR029460">
    <property type="entry name" value="DNAPol_HHH"/>
</dbReference>
<sequence>MKEMQDFVPLHVHSQYSILDATASVKGIVKKAKEFKMSSLALTDHGNLFGAVEFYKECKDAGIKPIIGCDFYEAPNSRLEKKADNRYKAAFSITLLAKNKAGYENLVKLSSLGYTEGFYYYPRIDFELLETHNEGLICLTGGLDSRFAQEFFSGGKESLALALKRYQTLFPEDFYLEIQRHAMTDSLLVKEGMKEEAWLLQRYKDFEQKQTRFNEALVSLSEELKIPLAATNASHYLERDDWKAHEILLNVQSGEPCEILEKDAFGNPKFRTPNPKRKVYPSHEYYFKSKEEMNLLFKDLPQALSETLKIADKCHVEIDFKAKHYPVFIPPSLTEKEYGHEERKAEVEKFLWELCQKGIEERYNSERLAAVAKVYPGQDPLEVVKKRLEMEMSIIAPKGMCDYLLIVWDFINWAKRNGIPVGPGRGSGAGSIVLYLIGVTDIEPLRFHLFFERFINPERISYPDIDVDICMERRGEVIQYTLEKYGKENVAQIITFGTMKAKMVIKDVGRVLSVPLAKVNEIAKLIPDDLNITLDGALEKDPDLKKLYEVDEEAKRIIDIGKRLEGSIRNTGIHAAGIIVSHEPLTEHIPICLSKDSDMPVTQYSMKPVEQVGMLKIDFLGLKTLTAIQYCVEAIQQNQNVLIDWVNLPLDNKATFDLLNQGKTLGIFQLESGGMQDLSRQLHLDRFEEIIAVGALYRPGPMDMIPSFINRKHGKEPIEYDHDWMRTILDETYGIMVYQEQVMQIASALAKYSLGEGDVLRRAMGKKDHAEMAKQREKFRQGALENGISEEIATRIFDKMEKFASYGFNKSHAAAYGYLSYATAFFKANYPREWMASLLTCDSADITKVAKFIGECEAMDIQMLPPDVNEADSRFTATPQGIRFSMSGIKGIGAGVVDAILRERKNKGPFTSLYQFIKRVDKKTVGKKAIENLVDAGCFDFTKWSRDELKEKIEEMYESSLKEEKDVKHGVMTFFSLLGESDETRFLTPPKITRRTSTLDRLFKEKELLGFFLTGHPMDDYREILKRLSCVPFESLKSLNHDSIVRTAFLIEDLDVKIASKTQKKFAILKAGDGREHLEIPVWADLYEEKQSHLKVNALIYAVIHVEQQPAFRLSIKWLDDLMRADEAMILSCDEAFDRAKHQVERFAKLRALDKSENKKESASSTKNDSPPKNKAKPGPSMSSKLKFNLLLDVDKIRFSEVLKLKELIREAPSGVLSRIDFLKNKQVMAHLHLHGNVFEGRMTEFEERVKELFPECQFVAEKC</sequence>
<evidence type="ECO:0000256" key="8">
    <source>
        <dbReference type="SAM" id="MobiDB-lite"/>
    </source>
</evidence>
<dbReference type="Pfam" id="PF17657">
    <property type="entry name" value="DNA_pol3_finger"/>
    <property type="match status" value="1"/>
</dbReference>
<comment type="caution">
    <text evidence="10">The sequence shown here is derived from an EMBL/GenBank/DDBJ whole genome shotgun (WGS) entry which is preliminary data.</text>
</comment>
<evidence type="ECO:0000256" key="1">
    <source>
        <dbReference type="ARBA" id="ARBA00012417"/>
    </source>
</evidence>
<proteinExistence type="predicted"/>
<gene>
    <name evidence="10" type="primary">dnaE</name>
    <name evidence="10" type="ORF">CSEC_0194</name>
</gene>
<reference evidence="10" key="2">
    <citation type="submission" date="2014-09" db="EMBL/GenBank/DDBJ databases">
        <title>Criblamydia sequanensis harbors a mega-plasmid encoding arsenite resistance.</title>
        <authorList>
            <person name="Bertelli C."/>
            <person name="Goesmann A."/>
            <person name="Greub G."/>
        </authorList>
    </citation>
    <scope>NUCLEOTIDE SEQUENCE [LARGE SCALE GENOMIC DNA]</scope>
    <source>
        <strain evidence="10">CRIB-18</strain>
    </source>
</reference>
<dbReference type="AlphaFoldDB" id="A0A090D0C9"/>
<dbReference type="Pfam" id="PF14579">
    <property type="entry name" value="HHH_6"/>
    <property type="match status" value="1"/>
</dbReference>
<keyword evidence="5" id="KW-0235">DNA replication</keyword>
<dbReference type="eggNOG" id="COG0587">
    <property type="taxonomic scope" value="Bacteria"/>
</dbReference>
<reference evidence="10" key="1">
    <citation type="submission" date="2013-12" db="EMBL/GenBank/DDBJ databases">
        <authorList>
            <person name="Linke B."/>
        </authorList>
    </citation>
    <scope>NUCLEOTIDE SEQUENCE [LARGE SCALE GENOMIC DNA]</scope>
    <source>
        <strain evidence="10">CRIB-18</strain>
    </source>
</reference>
<dbReference type="InterPro" id="IPR003141">
    <property type="entry name" value="Pol/His_phosphatase_N"/>
</dbReference>
<evidence type="ECO:0000256" key="7">
    <source>
        <dbReference type="ARBA" id="ARBA00049244"/>
    </source>
</evidence>
<evidence type="ECO:0000259" key="9">
    <source>
        <dbReference type="SMART" id="SM00481"/>
    </source>
</evidence>
<feature type="region of interest" description="Disordered" evidence="8">
    <location>
        <begin position="1155"/>
        <end position="1182"/>
    </location>
</feature>
<dbReference type="Gene3D" id="1.10.150.870">
    <property type="match status" value="1"/>
</dbReference>
<dbReference type="Pfam" id="PF07733">
    <property type="entry name" value="DNA_pol3_alpha"/>
    <property type="match status" value="1"/>
</dbReference>
<dbReference type="EMBL" id="CCEJ010000001">
    <property type="protein sequence ID" value="CDR33033.1"/>
    <property type="molecule type" value="Genomic_DNA"/>
</dbReference>
<evidence type="ECO:0000256" key="6">
    <source>
        <dbReference type="ARBA" id="ARBA00022932"/>
    </source>
</evidence>
<keyword evidence="6" id="KW-0239">DNA-directed DNA polymerase</keyword>
<dbReference type="GO" id="GO:0006260">
    <property type="term" value="P:DNA replication"/>
    <property type="evidence" value="ECO:0007669"/>
    <property type="project" value="UniProtKB-KW"/>
</dbReference>
<dbReference type="EC" id="2.7.7.7" evidence="1"/>
<dbReference type="STRING" id="1437425.CSEC_0194"/>
<dbReference type="Gene3D" id="1.10.10.1600">
    <property type="entry name" value="Bacterial DNA polymerase III alpha subunit, thumb domain"/>
    <property type="match status" value="1"/>
</dbReference>
<evidence type="ECO:0000256" key="2">
    <source>
        <dbReference type="ARBA" id="ARBA00019114"/>
    </source>
</evidence>
<dbReference type="PANTHER" id="PTHR32294:SF0">
    <property type="entry name" value="DNA POLYMERASE III SUBUNIT ALPHA"/>
    <property type="match status" value="1"/>
</dbReference>
<dbReference type="InterPro" id="IPR011708">
    <property type="entry name" value="DNA_pol3_alpha_NTPase_dom"/>
</dbReference>
<name>A0A090D0C9_9BACT</name>
<evidence type="ECO:0000256" key="3">
    <source>
        <dbReference type="ARBA" id="ARBA00022679"/>
    </source>
</evidence>
<protein>
    <recommendedName>
        <fullName evidence="2">DNA polymerase III subunit alpha</fullName>
        <ecNumber evidence="1">2.7.7.7</ecNumber>
    </recommendedName>
</protein>
<dbReference type="RefSeq" id="WP_237559186.1">
    <property type="nucleotide sequence ID" value="NZ_CCEJ010000001.1"/>
</dbReference>
<keyword evidence="11" id="KW-1185">Reference proteome</keyword>
<organism evidence="10 11">
    <name type="scientific">Candidatus Criblamydia sequanensis CRIB-18</name>
    <dbReference type="NCBI Taxonomy" id="1437425"/>
    <lineage>
        <taxon>Bacteria</taxon>
        <taxon>Pseudomonadati</taxon>
        <taxon>Chlamydiota</taxon>
        <taxon>Chlamydiia</taxon>
        <taxon>Parachlamydiales</taxon>
        <taxon>Candidatus Criblamydiaceae</taxon>
        <taxon>Candidatus Criblamydia</taxon>
    </lineage>
</organism>
<dbReference type="SMART" id="SM00481">
    <property type="entry name" value="POLIIIAc"/>
    <property type="match status" value="1"/>
</dbReference>
<dbReference type="NCBIfam" id="TIGR00594">
    <property type="entry name" value="polc"/>
    <property type="match status" value="1"/>
</dbReference>
<comment type="catalytic activity">
    <reaction evidence="7">
        <text>DNA(n) + a 2'-deoxyribonucleoside 5'-triphosphate = DNA(n+1) + diphosphate</text>
        <dbReference type="Rhea" id="RHEA:22508"/>
        <dbReference type="Rhea" id="RHEA-COMP:17339"/>
        <dbReference type="Rhea" id="RHEA-COMP:17340"/>
        <dbReference type="ChEBI" id="CHEBI:33019"/>
        <dbReference type="ChEBI" id="CHEBI:61560"/>
        <dbReference type="ChEBI" id="CHEBI:173112"/>
        <dbReference type="EC" id="2.7.7.7"/>
    </reaction>
</comment>
<dbReference type="SUPFAM" id="SSF89550">
    <property type="entry name" value="PHP domain-like"/>
    <property type="match status" value="1"/>
</dbReference>
<dbReference type="InterPro" id="IPR004805">
    <property type="entry name" value="DnaE2/DnaE/PolC"/>
</dbReference>
<dbReference type="GO" id="GO:0008408">
    <property type="term" value="F:3'-5' exonuclease activity"/>
    <property type="evidence" value="ECO:0007669"/>
    <property type="project" value="InterPro"/>
</dbReference>
<dbReference type="Gene3D" id="3.20.20.140">
    <property type="entry name" value="Metal-dependent hydrolases"/>
    <property type="match status" value="1"/>
</dbReference>
<dbReference type="NCBIfam" id="NF004226">
    <property type="entry name" value="PRK05673.1"/>
    <property type="match status" value="1"/>
</dbReference>
<dbReference type="Pfam" id="PF02811">
    <property type="entry name" value="PHP"/>
    <property type="match status" value="1"/>
</dbReference>
<evidence type="ECO:0000256" key="5">
    <source>
        <dbReference type="ARBA" id="ARBA00022705"/>
    </source>
</evidence>
<dbReference type="InterPro" id="IPR004013">
    <property type="entry name" value="PHP_dom"/>
</dbReference>
<dbReference type="CDD" id="cd12113">
    <property type="entry name" value="PHP_PolIIIA_DnaE3"/>
    <property type="match status" value="1"/>
</dbReference>
<evidence type="ECO:0000313" key="11">
    <source>
        <dbReference type="Proteomes" id="UP000031552"/>
    </source>
</evidence>
<dbReference type="InterPro" id="IPR041931">
    <property type="entry name" value="DNA_pol3_alpha_thumb_dom"/>
</dbReference>
<feature type="domain" description="Polymerase/histidinol phosphatase N-terminal" evidence="9">
    <location>
        <begin position="8"/>
        <end position="75"/>
    </location>
</feature>
<evidence type="ECO:0000256" key="4">
    <source>
        <dbReference type="ARBA" id="ARBA00022695"/>
    </source>
</evidence>
<keyword evidence="4 10" id="KW-0548">Nucleotidyltransferase</keyword>
<evidence type="ECO:0000313" key="10">
    <source>
        <dbReference type="EMBL" id="CDR33033.1"/>
    </source>
</evidence>
<dbReference type="GO" id="GO:0003887">
    <property type="term" value="F:DNA-directed DNA polymerase activity"/>
    <property type="evidence" value="ECO:0007669"/>
    <property type="project" value="UniProtKB-KW"/>
</dbReference>
<dbReference type="InterPro" id="IPR040982">
    <property type="entry name" value="DNA_pol3_finger"/>
</dbReference>
<accession>A0A090D0C9</accession>
<dbReference type="PANTHER" id="PTHR32294">
    <property type="entry name" value="DNA POLYMERASE III SUBUNIT ALPHA"/>
    <property type="match status" value="1"/>
</dbReference>
<keyword evidence="3 10" id="KW-0808">Transferase</keyword>
<dbReference type="Proteomes" id="UP000031552">
    <property type="component" value="Unassembled WGS sequence"/>
</dbReference>
<dbReference type="InterPro" id="IPR016195">
    <property type="entry name" value="Pol/histidinol_Pase-like"/>
</dbReference>